<dbReference type="CDD" id="cd09418">
    <property type="entry name" value="LIM2_Prickle"/>
    <property type="match status" value="1"/>
</dbReference>
<evidence type="ECO:0000256" key="6">
    <source>
        <dbReference type="SAM" id="MobiDB-lite"/>
    </source>
</evidence>
<organism evidence="10 12">
    <name type="scientific">Bursaphelenchus xylophilus</name>
    <name type="common">Pinewood nematode worm</name>
    <name type="synonym">Aphelenchoides xylophilus</name>
    <dbReference type="NCBI Taxonomy" id="6326"/>
    <lineage>
        <taxon>Eukaryota</taxon>
        <taxon>Metazoa</taxon>
        <taxon>Ecdysozoa</taxon>
        <taxon>Nematoda</taxon>
        <taxon>Chromadorea</taxon>
        <taxon>Rhabditida</taxon>
        <taxon>Tylenchina</taxon>
        <taxon>Tylenchomorpha</taxon>
        <taxon>Aphelenchoidea</taxon>
        <taxon>Aphelenchoididae</taxon>
        <taxon>Bursaphelenchus</taxon>
    </lineage>
</organism>
<gene>
    <name evidence="9" type="ORF">BXYJ_LOCUS10552</name>
</gene>
<dbReference type="GO" id="GO:0008270">
    <property type="term" value="F:zinc ion binding"/>
    <property type="evidence" value="ECO:0007669"/>
    <property type="project" value="InterPro"/>
</dbReference>
<evidence type="ECO:0000259" key="7">
    <source>
        <dbReference type="PROSITE" id="PS50023"/>
    </source>
</evidence>
<keyword evidence="1 5" id="KW-0479">Metal-binding</keyword>
<dbReference type="PROSITE" id="PS51303">
    <property type="entry name" value="PET"/>
    <property type="match status" value="1"/>
</dbReference>
<dbReference type="PANTHER" id="PTHR24211:SF20">
    <property type="entry name" value="PROTEIN ESPINAS-RELATED"/>
    <property type="match status" value="1"/>
</dbReference>
<dbReference type="OrthoDB" id="10069167at2759"/>
<feature type="compositionally biased region" description="Pro residues" evidence="6">
    <location>
        <begin position="393"/>
        <end position="408"/>
    </location>
</feature>
<dbReference type="InterPro" id="IPR033723">
    <property type="entry name" value="PET_prickle"/>
</dbReference>
<dbReference type="Proteomes" id="UP000095284">
    <property type="component" value="Unplaced"/>
</dbReference>
<feature type="domain" description="LIM zinc-binding" evidence="7">
    <location>
        <begin position="193"/>
        <end position="253"/>
    </location>
</feature>
<evidence type="ECO:0000313" key="10">
    <source>
        <dbReference type="Proteomes" id="UP000095284"/>
    </source>
</evidence>
<dbReference type="InterPro" id="IPR047120">
    <property type="entry name" value="Pk/Esn/Tes"/>
</dbReference>
<reference evidence="12" key="1">
    <citation type="submission" date="2016-11" db="UniProtKB">
        <authorList>
            <consortium name="WormBaseParasite"/>
        </authorList>
    </citation>
    <scope>IDENTIFICATION</scope>
</reference>
<evidence type="ECO:0000256" key="2">
    <source>
        <dbReference type="ARBA" id="ARBA00022737"/>
    </source>
</evidence>
<keyword evidence="11" id="KW-1185">Reference proteome</keyword>
<dbReference type="PROSITE" id="PS50023">
    <property type="entry name" value="LIM_DOMAIN_2"/>
    <property type="match status" value="2"/>
</dbReference>
<dbReference type="Pfam" id="PF00412">
    <property type="entry name" value="LIM"/>
    <property type="match status" value="3"/>
</dbReference>
<evidence type="ECO:0000313" key="12">
    <source>
        <dbReference type="WBParaSite" id="BXY_0070900.1"/>
    </source>
</evidence>
<evidence type="ECO:0000259" key="8">
    <source>
        <dbReference type="PROSITE" id="PS51303"/>
    </source>
</evidence>
<keyword evidence="2" id="KW-0677">Repeat</keyword>
<reference evidence="9" key="2">
    <citation type="submission" date="2020-09" db="EMBL/GenBank/DDBJ databases">
        <authorList>
            <person name="Kikuchi T."/>
        </authorList>
    </citation>
    <scope>NUCLEOTIDE SEQUENCE</scope>
    <source>
        <strain evidence="9">Ka4C1</strain>
    </source>
</reference>
<dbReference type="CDD" id="cd09827">
    <property type="entry name" value="PET_Prickle"/>
    <property type="match status" value="1"/>
</dbReference>
<dbReference type="CDD" id="cd09340">
    <property type="entry name" value="LIM1_Testin_like"/>
    <property type="match status" value="1"/>
</dbReference>
<feature type="region of interest" description="Disordered" evidence="6">
    <location>
        <begin position="505"/>
        <end position="606"/>
    </location>
</feature>
<dbReference type="eggNOG" id="KOG1704">
    <property type="taxonomic scope" value="Eukaryota"/>
</dbReference>
<dbReference type="WBParaSite" id="BXY_0070900.1">
    <property type="protein sequence ID" value="BXY_0070900.1"/>
    <property type="gene ID" value="BXY_0070900"/>
</dbReference>
<dbReference type="InterPro" id="IPR033726">
    <property type="entry name" value="LIM2_prickle"/>
</dbReference>
<dbReference type="InterPro" id="IPR001781">
    <property type="entry name" value="Znf_LIM"/>
</dbReference>
<dbReference type="Gene3D" id="2.10.110.10">
    <property type="entry name" value="Cysteine Rich Protein"/>
    <property type="match status" value="3"/>
</dbReference>
<feature type="compositionally biased region" description="Basic residues" evidence="6">
    <location>
        <begin position="581"/>
        <end position="597"/>
    </location>
</feature>
<feature type="domain" description="LIM zinc-binding" evidence="7">
    <location>
        <begin position="127"/>
        <end position="192"/>
    </location>
</feature>
<dbReference type="InterPro" id="IPR010442">
    <property type="entry name" value="PET_domain"/>
</dbReference>
<dbReference type="SMART" id="SM00132">
    <property type="entry name" value="LIM"/>
    <property type="match status" value="3"/>
</dbReference>
<evidence type="ECO:0000313" key="9">
    <source>
        <dbReference type="EMBL" id="CAD5228653.1"/>
    </source>
</evidence>
<sequence>MRPSCLSPASQIRLAADFQRYSTSDDDSGCVMDEYAWVPSGCKPDMVHSYFSSLPNDKVPYVNSAGEQWRVSQLKRQLPPQDSDPSYCLSLSEAEAQQLLQFEAVRKRQCLGKGVIRPHLPFENQRRYCHQCKQSFGADDMVIEAPERFGNRAFWHPKCFVCVECTELLVDLIYFKHNDNVFCGRHHAEQLKPRCAGCDELIFNEECTEAEGRMWHMKHFACGGCDCQLGGLRYVVKDTRPFCITCYNQLPQPIQCNTCGGEIQANEPRITQGEVHWHTDERCFACIGCAKKLLGSKKYSIIGNGLYCGPNGCERRIRRAKNGENQRNFGPISARIRGVSPDQVVMGGVSPGSARNSGNSSMNGGISPRNGLNTPMFTGKPISPMLTVDPAHLRPPGPPPLRSPPLPPQTSFHQQTPPENIYETVALPETKPRRFRRRIHRPVVTDDSEVEEWDSTSSCSSSNWTHARTHRNRRSLSMDGCTAKLNNVDGCSYDDLALEEMNLKNGRSGRRARPQNFYSGMPPNFGRRSSYTTTSESDSEDEIYMGKYDSVNASLTPRRRPAQRQAHYEKQPLPAPNPTSVRRRAGPKQLNARRIKNKSNSNCIVS</sequence>
<evidence type="ECO:0000256" key="5">
    <source>
        <dbReference type="PROSITE-ProRule" id="PRU00125"/>
    </source>
</evidence>
<feature type="region of interest" description="Disordered" evidence="6">
    <location>
        <begin position="391"/>
        <end position="416"/>
    </location>
</feature>
<keyword evidence="3 5" id="KW-0862">Zinc</keyword>
<dbReference type="AlphaFoldDB" id="A0A1I7RJ27"/>
<evidence type="ECO:0000256" key="1">
    <source>
        <dbReference type="ARBA" id="ARBA00022723"/>
    </source>
</evidence>
<dbReference type="SUPFAM" id="SSF57716">
    <property type="entry name" value="Glucocorticoid receptor-like (DNA-binding domain)"/>
    <property type="match status" value="2"/>
</dbReference>
<evidence type="ECO:0000256" key="3">
    <source>
        <dbReference type="ARBA" id="ARBA00022833"/>
    </source>
</evidence>
<dbReference type="Proteomes" id="UP000582659">
    <property type="component" value="Unassembled WGS sequence"/>
</dbReference>
<dbReference type="EMBL" id="CAJFCV020000004">
    <property type="protein sequence ID" value="CAG9119285.1"/>
    <property type="molecule type" value="Genomic_DNA"/>
</dbReference>
<dbReference type="PROSITE" id="PS00478">
    <property type="entry name" value="LIM_DOMAIN_1"/>
    <property type="match status" value="1"/>
</dbReference>
<dbReference type="PANTHER" id="PTHR24211">
    <property type="entry name" value="LIM DOMAIN-CONTAINING PROTEIN"/>
    <property type="match status" value="1"/>
</dbReference>
<dbReference type="SMR" id="A0A1I7RJ27"/>
<keyword evidence="4 5" id="KW-0440">LIM domain</keyword>
<dbReference type="Pfam" id="PF06297">
    <property type="entry name" value="PET"/>
    <property type="match status" value="1"/>
</dbReference>
<accession>A0A1I7RJ27</accession>
<feature type="domain" description="PET" evidence="8">
    <location>
        <begin position="16"/>
        <end position="125"/>
    </location>
</feature>
<dbReference type="EMBL" id="CAJFDI010000004">
    <property type="protein sequence ID" value="CAD5228653.1"/>
    <property type="molecule type" value="Genomic_DNA"/>
</dbReference>
<name>A0A1I7RJ27_BURXY</name>
<dbReference type="Proteomes" id="UP000659654">
    <property type="component" value="Unassembled WGS sequence"/>
</dbReference>
<evidence type="ECO:0000313" key="11">
    <source>
        <dbReference type="Proteomes" id="UP000659654"/>
    </source>
</evidence>
<dbReference type="FunFam" id="2.10.110.10:FF:000005">
    <property type="entry name" value="Testin isoform 1"/>
    <property type="match status" value="1"/>
</dbReference>
<proteinExistence type="predicted"/>
<evidence type="ECO:0000256" key="4">
    <source>
        <dbReference type="ARBA" id="ARBA00023038"/>
    </source>
</evidence>
<protein>
    <submittedName>
        <fullName evidence="9">(pine wood nematode) hypothetical protein</fullName>
    </submittedName>
</protein>